<keyword evidence="2" id="KW-1003">Cell membrane</keyword>
<evidence type="ECO:0000256" key="2">
    <source>
        <dbReference type="ARBA" id="ARBA00022475"/>
    </source>
</evidence>
<dbReference type="PANTHER" id="PTHR30558">
    <property type="entry name" value="EXBD MEMBRANE COMPONENT OF PMF-DRIVEN MACROMOLECULE IMPORT SYSTEM"/>
    <property type="match status" value="1"/>
</dbReference>
<keyword evidence="4" id="KW-1133">Transmembrane helix</keyword>
<dbReference type="EMBL" id="UINC01027043">
    <property type="protein sequence ID" value="SVB05600.1"/>
    <property type="molecule type" value="Genomic_DNA"/>
</dbReference>
<evidence type="ECO:0000256" key="3">
    <source>
        <dbReference type="ARBA" id="ARBA00022692"/>
    </source>
</evidence>
<dbReference type="InterPro" id="IPR003400">
    <property type="entry name" value="ExbD"/>
</dbReference>
<evidence type="ECO:0000256" key="5">
    <source>
        <dbReference type="ARBA" id="ARBA00023136"/>
    </source>
</evidence>
<name>A0A382AVK8_9ZZZZ</name>
<dbReference type="Pfam" id="PF02472">
    <property type="entry name" value="ExbD"/>
    <property type="match status" value="1"/>
</dbReference>
<comment type="subcellular location">
    <subcellularLocation>
        <location evidence="1">Cell membrane</location>
        <topology evidence="1">Single-pass membrane protein</topology>
    </subcellularLocation>
</comment>
<evidence type="ECO:0000313" key="6">
    <source>
        <dbReference type="EMBL" id="SVB05600.1"/>
    </source>
</evidence>
<proteinExistence type="predicted"/>
<reference evidence="6" key="1">
    <citation type="submission" date="2018-05" db="EMBL/GenBank/DDBJ databases">
        <authorList>
            <person name="Lanie J.A."/>
            <person name="Ng W.-L."/>
            <person name="Kazmierczak K.M."/>
            <person name="Andrzejewski T.M."/>
            <person name="Davidsen T.M."/>
            <person name="Wayne K.J."/>
            <person name="Tettelin H."/>
            <person name="Glass J.I."/>
            <person name="Rusch D."/>
            <person name="Podicherti R."/>
            <person name="Tsui H.-C.T."/>
            <person name="Winkler M.E."/>
        </authorList>
    </citation>
    <scope>NUCLEOTIDE SEQUENCE</scope>
</reference>
<dbReference type="GO" id="GO:0005886">
    <property type="term" value="C:plasma membrane"/>
    <property type="evidence" value="ECO:0007669"/>
    <property type="project" value="UniProtKB-SubCell"/>
</dbReference>
<keyword evidence="5" id="KW-0472">Membrane</keyword>
<dbReference type="AlphaFoldDB" id="A0A382AVK8"/>
<keyword evidence="3" id="KW-0812">Transmembrane</keyword>
<gene>
    <name evidence="6" type="ORF">METZ01_LOCUS158454</name>
</gene>
<dbReference type="PANTHER" id="PTHR30558:SF3">
    <property type="entry name" value="BIOPOLYMER TRANSPORT PROTEIN EXBD-RELATED"/>
    <property type="match status" value="1"/>
</dbReference>
<evidence type="ECO:0008006" key="7">
    <source>
        <dbReference type="Google" id="ProtNLM"/>
    </source>
</evidence>
<protein>
    <recommendedName>
        <fullName evidence="7">Biopolymer transporter ExbD</fullName>
    </recommendedName>
</protein>
<accession>A0A382AVK8</accession>
<evidence type="ECO:0000256" key="4">
    <source>
        <dbReference type="ARBA" id="ARBA00022989"/>
    </source>
</evidence>
<dbReference type="GO" id="GO:0022857">
    <property type="term" value="F:transmembrane transporter activity"/>
    <property type="evidence" value="ECO:0007669"/>
    <property type="project" value="InterPro"/>
</dbReference>
<evidence type="ECO:0000256" key="1">
    <source>
        <dbReference type="ARBA" id="ARBA00004162"/>
    </source>
</evidence>
<sequence>MPDIIFMLLIFFMVTTVLREYEGLNVFLPQARKIERLESKRHTSHIFVSKDGLISIDDKIIPIDNVKHVMYDKRVADPQLTVSLKADKDATMELIGNMHNELREADALKINYSSKVAAPS</sequence>
<organism evidence="6">
    <name type="scientific">marine metagenome</name>
    <dbReference type="NCBI Taxonomy" id="408172"/>
    <lineage>
        <taxon>unclassified sequences</taxon>
        <taxon>metagenomes</taxon>
        <taxon>ecological metagenomes</taxon>
    </lineage>
</organism>